<comment type="catalytic activity">
    <reaction evidence="11">
        <text>a hydroperoxide + [thioredoxin]-dithiol = an alcohol + [thioredoxin]-disulfide + H2O</text>
        <dbReference type="Rhea" id="RHEA:62620"/>
        <dbReference type="Rhea" id="RHEA-COMP:10698"/>
        <dbReference type="Rhea" id="RHEA-COMP:10700"/>
        <dbReference type="ChEBI" id="CHEBI:15377"/>
        <dbReference type="ChEBI" id="CHEBI:29950"/>
        <dbReference type="ChEBI" id="CHEBI:30879"/>
        <dbReference type="ChEBI" id="CHEBI:35924"/>
        <dbReference type="ChEBI" id="CHEBI:50058"/>
        <dbReference type="EC" id="1.11.1.24"/>
    </reaction>
</comment>
<evidence type="ECO:0000313" key="13">
    <source>
        <dbReference type="EMBL" id="GGI57464.1"/>
    </source>
</evidence>
<evidence type="ECO:0000313" key="14">
    <source>
        <dbReference type="Proteomes" id="UP000624701"/>
    </source>
</evidence>
<dbReference type="InterPro" id="IPR000866">
    <property type="entry name" value="AhpC/TSA"/>
</dbReference>
<evidence type="ECO:0000256" key="3">
    <source>
        <dbReference type="ARBA" id="ARBA00022559"/>
    </source>
</evidence>
<dbReference type="CDD" id="cd02970">
    <property type="entry name" value="PRX_like2"/>
    <property type="match status" value="1"/>
</dbReference>
<reference evidence="14" key="1">
    <citation type="journal article" date="2019" name="Int. J. Syst. Evol. Microbiol.">
        <title>The Global Catalogue of Microorganisms (GCM) 10K type strain sequencing project: providing services to taxonomists for standard genome sequencing and annotation.</title>
        <authorList>
            <consortium name="The Broad Institute Genomics Platform"/>
            <consortium name="The Broad Institute Genome Sequencing Center for Infectious Disease"/>
            <person name="Wu L."/>
            <person name="Ma J."/>
        </authorList>
    </citation>
    <scope>NUCLEOTIDE SEQUENCE [LARGE SCALE GENOMIC DNA]</scope>
    <source>
        <strain evidence="14">CCM 8681</strain>
    </source>
</reference>
<keyword evidence="6" id="KW-1015">Disulfide bond</keyword>
<keyword evidence="3" id="KW-0575">Peroxidase</keyword>
<evidence type="ECO:0000256" key="7">
    <source>
        <dbReference type="ARBA" id="ARBA00023284"/>
    </source>
</evidence>
<dbReference type="InterPro" id="IPR013766">
    <property type="entry name" value="Thioredoxin_domain"/>
</dbReference>
<dbReference type="PROSITE" id="PS51352">
    <property type="entry name" value="THIOREDOXIN_2"/>
    <property type="match status" value="1"/>
</dbReference>
<evidence type="ECO:0000256" key="11">
    <source>
        <dbReference type="ARBA" id="ARBA00049091"/>
    </source>
</evidence>
<comment type="similarity">
    <text evidence="9">Belongs to the peroxiredoxin family. BCP/PrxQ subfamily.</text>
</comment>
<evidence type="ECO:0000256" key="4">
    <source>
        <dbReference type="ARBA" id="ARBA00022862"/>
    </source>
</evidence>
<evidence type="ECO:0000256" key="6">
    <source>
        <dbReference type="ARBA" id="ARBA00023157"/>
    </source>
</evidence>
<evidence type="ECO:0000256" key="9">
    <source>
        <dbReference type="ARBA" id="ARBA00038489"/>
    </source>
</evidence>
<dbReference type="Gene3D" id="3.40.30.10">
    <property type="entry name" value="Glutaredoxin"/>
    <property type="match status" value="1"/>
</dbReference>
<dbReference type="InterPro" id="IPR050924">
    <property type="entry name" value="Peroxiredoxin_BCP/PrxQ"/>
</dbReference>
<dbReference type="Pfam" id="PF00578">
    <property type="entry name" value="AhpC-TSA"/>
    <property type="match status" value="1"/>
</dbReference>
<dbReference type="RefSeq" id="WP_188374375.1">
    <property type="nucleotide sequence ID" value="NZ_BMDQ01000002.1"/>
</dbReference>
<comment type="function">
    <text evidence="1">Thiol-specific peroxidase that catalyzes the reduction of hydrogen peroxide and organic hydroperoxides to water and alcohols, respectively. Plays a role in cell protection against oxidative stress by detoxifying peroxides and as sensor of hydrogen peroxide-mediated signaling events.</text>
</comment>
<sequence length="211" mass="23680">MNLTEQLQELADNSVKRHPGEAQIIMKSAIEDLIASSILENASKTGDKIPNATLPNAKGESIALFDLLDNSRVVLTFYRGGWCPYCNLELRAYQNKLEAIKSKGTELIAISPETPDNSLSTSEKNNLSFEVLSDINNEFAKQLGLVFQLPESLQELYKKFGISLDENQENSHQELPIAATYIIEQDGTISYHFLEEDYKLRANPDEIIDKL</sequence>
<dbReference type="SUPFAM" id="SSF52833">
    <property type="entry name" value="Thioredoxin-like"/>
    <property type="match status" value="1"/>
</dbReference>
<proteinExistence type="inferred from homology"/>
<evidence type="ECO:0000256" key="5">
    <source>
        <dbReference type="ARBA" id="ARBA00023002"/>
    </source>
</evidence>
<evidence type="ECO:0000256" key="1">
    <source>
        <dbReference type="ARBA" id="ARBA00003330"/>
    </source>
</evidence>
<evidence type="ECO:0000259" key="12">
    <source>
        <dbReference type="PROSITE" id="PS51352"/>
    </source>
</evidence>
<evidence type="ECO:0000256" key="2">
    <source>
        <dbReference type="ARBA" id="ARBA00013017"/>
    </source>
</evidence>
<keyword evidence="5" id="KW-0560">Oxidoreductase</keyword>
<dbReference type="PANTHER" id="PTHR42801">
    <property type="entry name" value="THIOREDOXIN-DEPENDENT PEROXIDE REDUCTASE"/>
    <property type="match status" value="1"/>
</dbReference>
<feature type="domain" description="Thioredoxin" evidence="12">
    <location>
        <begin position="43"/>
        <end position="211"/>
    </location>
</feature>
<protein>
    <recommendedName>
        <fullName evidence="2">thioredoxin-dependent peroxiredoxin</fullName>
        <ecNumber evidence="2">1.11.1.24</ecNumber>
    </recommendedName>
    <alternativeName>
        <fullName evidence="8">Thioredoxin peroxidase</fullName>
    </alternativeName>
    <alternativeName>
        <fullName evidence="10">Thioredoxin-dependent peroxiredoxin Bcp</fullName>
    </alternativeName>
</protein>
<keyword evidence="7" id="KW-0676">Redox-active center</keyword>
<evidence type="ECO:0000256" key="10">
    <source>
        <dbReference type="ARBA" id="ARBA00042639"/>
    </source>
</evidence>
<comment type="caution">
    <text evidence="13">The sequence shown here is derived from an EMBL/GenBank/DDBJ whole genome shotgun (WGS) entry which is preliminary data.</text>
</comment>
<evidence type="ECO:0000256" key="8">
    <source>
        <dbReference type="ARBA" id="ARBA00032824"/>
    </source>
</evidence>
<dbReference type="EMBL" id="BMDQ01000002">
    <property type="protein sequence ID" value="GGI57464.1"/>
    <property type="molecule type" value="Genomic_DNA"/>
</dbReference>
<dbReference type="Proteomes" id="UP000624701">
    <property type="component" value="Unassembled WGS sequence"/>
</dbReference>
<dbReference type="PANTHER" id="PTHR42801:SF7">
    <property type="entry name" value="SLL1159 PROTEIN"/>
    <property type="match status" value="1"/>
</dbReference>
<gene>
    <name evidence="13" type="ORF">GCM10011444_17730</name>
</gene>
<organism evidence="13 14">
    <name type="scientific">Winogradskyella haliclonae</name>
    <dbReference type="NCBI Taxonomy" id="2048558"/>
    <lineage>
        <taxon>Bacteria</taxon>
        <taxon>Pseudomonadati</taxon>
        <taxon>Bacteroidota</taxon>
        <taxon>Flavobacteriia</taxon>
        <taxon>Flavobacteriales</taxon>
        <taxon>Flavobacteriaceae</taxon>
        <taxon>Winogradskyella</taxon>
    </lineage>
</organism>
<accession>A0ABQ2BZ12</accession>
<keyword evidence="14" id="KW-1185">Reference proteome</keyword>
<keyword evidence="4" id="KW-0049">Antioxidant</keyword>
<name>A0ABQ2BZ12_9FLAO</name>
<dbReference type="InterPro" id="IPR036249">
    <property type="entry name" value="Thioredoxin-like_sf"/>
</dbReference>
<dbReference type="EC" id="1.11.1.24" evidence="2"/>